<evidence type="ECO:0000313" key="3">
    <source>
        <dbReference type="Proteomes" id="UP001369815"/>
    </source>
</evidence>
<organism evidence="2 3">
    <name type="scientific">Daldinia eschscholtzii</name>
    <dbReference type="NCBI Taxonomy" id="292717"/>
    <lineage>
        <taxon>Eukaryota</taxon>
        <taxon>Fungi</taxon>
        <taxon>Dikarya</taxon>
        <taxon>Ascomycota</taxon>
        <taxon>Pezizomycotina</taxon>
        <taxon>Sordariomycetes</taxon>
        <taxon>Xylariomycetidae</taxon>
        <taxon>Xylariales</taxon>
        <taxon>Hypoxylaceae</taxon>
        <taxon>Daldinia</taxon>
    </lineage>
</organism>
<feature type="signal peptide" evidence="1">
    <location>
        <begin position="1"/>
        <end position="19"/>
    </location>
</feature>
<reference evidence="2 3" key="1">
    <citation type="journal article" date="2024" name="Front Chem Biol">
        <title>Unveiling the potential of Daldinia eschscholtzii MFLUCC 19-0629 through bioactivity and bioinformatics studies for enhanced sustainable agriculture production.</title>
        <authorList>
            <person name="Brooks S."/>
            <person name="Weaver J.A."/>
            <person name="Klomchit A."/>
            <person name="Alharthi S.A."/>
            <person name="Onlamun T."/>
            <person name="Nurani R."/>
            <person name="Vong T.K."/>
            <person name="Alberti F."/>
            <person name="Greco C."/>
        </authorList>
    </citation>
    <scope>NUCLEOTIDE SEQUENCE [LARGE SCALE GENOMIC DNA]</scope>
    <source>
        <strain evidence="2">MFLUCC 19-0629</strain>
    </source>
</reference>
<evidence type="ECO:0000256" key="1">
    <source>
        <dbReference type="SAM" id="SignalP"/>
    </source>
</evidence>
<accession>A0AAX6M6Q5</accession>
<gene>
    <name evidence="2" type="ORF">Daesc_010045</name>
</gene>
<keyword evidence="1" id="KW-0732">Signal</keyword>
<name>A0AAX6M6Q5_9PEZI</name>
<feature type="chain" id="PRO_5043679914" evidence="1">
    <location>
        <begin position="20"/>
        <end position="132"/>
    </location>
</feature>
<evidence type="ECO:0000313" key="2">
    <source>
        <dbReference type="EMBL" id="KAK6948280.1"/>
    </source>
</evidence>
<comment type="caution">
    <text evidence="2">The sequence shown here is derived from an EMBL/GenBank/DDBJ whole genome shotgun (WGS) entry which is preliminary data.</text>
</comment>
<proteinExistence type="predicted"/>
<dbReference type="Proteomes" id="UP001369815">
    <property type="component" value="Unassembled WGS sequence"/>
</dbReference>
<keyword evidence="3" id="KW-1185">Reference proteome</keyword>
<dbReference type="AlphaFoldDB" id="A0AAX6M6Q5"/>
<sequence length="132" mass="13897">MKTFTIATVAAALASSASALPKQPPVARVNLMALNHPVSGKHSQQLVPIDLATLTHKDNLPITGFAIDSISVTVPPAPGQQAITKDDITCQRFQDQWGTQRGSAAFTSSKNASVSTNSVDFGYVLCYVNPTA</sequence>
<dbReference type="EMBL" id="JBANMG010000010">
    <property type="protein sequence ID" value="KAK6948280.1"/>
    <property type="molecule type" value="Genomic_DNA"/>
</dbReference>
<protein>
    <submittedName>
        <fullName evidence="2">Uncharacterized protein</fullName>
    </submittedName>
</protein>